<dbReference type="InterPro" id="IPR011262">
    <property type="entry name" value="DNA-dir_RNA_pol_insert"/>
</dbReference>
<keyword evidence="1" id="KW-0934">Plastid</keyword>
<dbReference type="InterPro" id="IPR036603">
    <property type="entry name" value="RBP11-like"/>
</dbReference>
<dbReference type="GO" id="GO:0003677">
    <property type="term" value="F:DNA binding"/>
    <property type="evidence" value="ECO:0007669"/>
    <property type="project" value="UniProtKB-UniRule"/>
</dbReference>
<dbReference type="NCBIfam" id="NF003519">
    <property type="entry name" value="PRK05182.2-5"/>
    <property type="match status" value="1"/>
</dbReference>
<geneLocation type="chloroplast" evidence="1"/>
<dbReference type="SUPFAM" id="SSF56553">
    <property type="entry name" value="Insert subdomain of RNA polymerase alpha subunit"/>
    <property type="match status" value="1"/>
</dbReference>
<dbReference type="Pfam" id="PF01000">
    <property type="entry name" value="RNA_pol_A_bac"/>
    <property type="match status" value="1"/>
</dbReference>
<dbReference type="SMART" id="SM00662">
    <property type="entry name" value="RPOLD"/>
    <property type="match status" value="1"/>
</dbReference>
<dbReference type="GO" id="GO:0009507">
    <property type="term" value="C:chloroplast"/>
    <property type="evidence" value="ECO:0007669"/>
    <property type="project" value="UniProtKB-SubCell"/>
</dbReference>
<dbReference type="Gene3D" id="1.10.150.20">
    <property type="entry name" value="5' to 3' exonuclease, C-terminal subdomain"/>
    <property type="match status" value="1"/>
</dbReference>
<dbReference type="Gene3D" id="3.30.1360.10">
    <property type="entry name" value="RNA polymerase, RBP11-like subunit"/>
    <property type="match status" value="1"/>
</dbReference>
<dbReference type="EMBL" id="JBBJCI010000100">
    <property type="protein sequence ID" value="KAK7248378.1"/>
    <property type="molecule type" value="Genomic_DNA"/>
</dbReference>
<accession>A0ABR1G5F0</accession>
<dbReference type="HAMAP" id="MF_00059">
    <property type="entry name" value="RNApol_bact_RpoA"/>
    <property type="match status" value="1"/>
</dbReference>
<dbReference type="NCBIfam" id="TIGR02027">
    <property type="entry name" value="rpoA"/>
    <property type="match status" value="1"/>
</dbReference>
<evidence type="ECO:0000313" key="1">
    <source>
        <dbReference type="EMBL" id="KAK7248378.1"/>
    </source>
</evidence>
<reference evidence="1 2" key="1">
    <citation type="submission" date="2024-03" db="EMBL/GenBank/DDBJ databases">
        <title>Aureococcus anophagefferens CCMP1851 and Kratosvirus quantuckense: Draft genome of a second virus-susceptible host strain in the model system.</title>
        <authorList>
            <person name="Chase E."/>
            <person name="Truchon A.R."/>
            <person name="Schepens W."/>
            <person name="Wilhelm S.W."/>
        </authorList>
    </citation>
    <scope>NUCLEOTIDE SEQUENCE [LARGE SCALE GENOMIC DNA]</scope>
    <source>
        <strain evidence="1 2">CCMP1851</strain>
    </source>
</reference>
<dbReference type="KEGG" id="aaf:AuanCp046"/>
<dbReference type="GO" id="GO:0003899">
    <property type="term" value="F:DNA-directed RNA polymerase activity"/>
    <property type="evidence" value="ECO:0007669"/>
    <property type="project" value="UniProtKB-UniRule"/>
</dbReference>
<keyword evidence="1" id="KW-0804">Transcription</keyword>
<dbReference type="GO" id="GO:0046983">
    <property type="term" value="F:protein dimerization activity"/>
    <property type="evidence" value="ECO:0007669"/>
    <property type="project" value="InterPro"/>
</dbReference>
<dbReference type="InterPro" id="IPR011260">
    <property type="entry name" value="RNAP_asu_C"/>
</dbReference>
<dbReference type="SUPFAM" id="SSF55257">
    <property type="entry name" value="RBP11-like subunits of RNA polymerase"/>
    <property type="match status" value="1"/>
</dbReference>
<name>A0ABR1G5F0_AURAN</name>
<dbReference type="Pfam" id="PF03118">
    <property type="entry name" value="RNA_pol_A_CTD"/>
    <property type="match status" value="1"/>
</dbReference>
<keyword evidence="1" id="KW-0240">DNA-directed RNA polymerase</keyword>
<comment type="caution">
    <text evidence="1">The sequence shown here is derived from an EMBL/GenBank/DDBJ whole genome shotgun (WGS) entry which is preliminary data.</text>
</comment>
<dbReference type="GO" id="GO:0000428">
    <property type="term" value="C:DNA-directed RNA polymerase complex"/>
    <property type="evidence" value="ECO:0007669"/>
    <property type="project" value="UniProtKB-KW"/>
</dbReference>
<proteinExistence type="inferred from homology"/>
<keyword evidence="2" id="KW-1185">Reference proteome</keyword>
<dbReference type="GO" id="GO:0006351">
    <property type="term" value="P:DNA-templated transcription"/>
    <property type="evidence" value="ECO:0007669"/>
    <property type="project" value="UniProtKB-UniRule"/>
</dbReference>
<protein>
    <submittedName>
        <fullName evidence="1">DNA-directed RNA polymerase subunit alpha</fullName>
    </submittedName>
</protein>
<dbReference type="InterPro" id="IPR011773">
    <property type="entry name" value="DNA-dir_RpoA"/>
</dbReference>
<dbReference type="CDD" id="cd06928">
    <property type="entry name" value="RNAP_alpha_NTD"/>
    <property type="match status" value="1"/>
</dbReference>
<keyword evidence="1" id="KW-0150">Chloroplast</keyword>
<dbReference type="Pfam" id="PF01193">
    <property type="entry name" value="RNA_pol_L"/>
    <property type="match status" value="1"/>
</dbReference>
<dbReference type="Gene3D" id="2.170.120.12">
    <property type="entry name" value="DNA-directed RNA polymerase, insert domain"/>
    <property type="match status" value="1"/>
</dbReference>
<dbReference type="InterPro" id="IPR036643">
    <property type="entry name" value="RNApol_insert_sf"/>
</dbReference>
<sequence>MQQFQFEKIESYSNDLGEQSSRFLLKELTQGQGLTIGNTLRRVLLTELEGTAITAVRINGINNEFATIPGVREDVLEILLNLKQIKFTGLVTEPFFTHVSVQGPQLVTAANISLPDGLSLLNSNHYIAAVAEQTNFEIELKIESGTGYNFTDEENRICSGDFLSLDSIFTPVKNVNYQIKDSYKIDEKITEILDLEIITNGSITPNDALNKAALVLQTLFGSLVIDELQTNPVLPEQTETELDILIEELQLSVRAYNCLKRVNIKTIADLVQYSVKELKDIKNFGQKSANEVVEKLQDRFDICLS</sequence>
<dbReference type="SUPFAM" id="SSF47789">
    <property type="entry name" value="C-terminal domain of RNA polymerase alpha subunit"/>
    <property type="match status" value="1"/>
</dbReference>
<evidence type="ECO:0000313" key="2">
    <source>
        <dbReference type="Proteomes" id="UP001363151"/>
    </source>
</evidence>
<dbReference type="InterPro" id="IPR011263">
    <property type="entry name" value="DNA-dir_RNA_pol_RpoA/D/Rpb3"/>
</dbReference>
<organism evidence="1 2">
    <name type="scientific">Aureococcus anophagefferens</name>
    <name type="common">Harmful bloom alga</name>
    <dbReference type="NCBI Taxonomy" id="44056"/>
    <lineage>
        <taxon>Eukaryota</taxon>
        <taxon>Sar</taxon>
        <taxon>Stramenopiles</taxon>
        <taxon>Ochrophyta</taxon>
        <taxon>Pelagophyceae</taxon>
        <taxon>Pelagomonadales</taxon>
        <taxon>Pelagomonadaceae</taxon>
        <taxon>Aureococcus</taxon>
    </lineage>
</organism>
<dbReference type="Proteomes" id="UP001363151">
    <property type="component" value="Unassembled WGS sequence"/>
</dbReference>
<gene>
    <name evidence="1" type="ORF">SO694_cp00038</name>
</gene>